<keyword evidence="1" id="KW-1133">Transmembrane helix</keyword>
<evidence type="ECO:0000313" key="3">
    <source>
        <dbReference type="EMBL" id="KYB26583.1"/>
    </source>
</evidence>
<dbReference type="InParanoid" id="A0A139WF52"/>
<evidence type="ECO:0000313" key="4">
    <source>
        <dbReference type="Proteomes" id="UP000007266"/>
    </source>
</evidence>
<dbReference type="OrthoDB" id="7675048at2759"/>
<feature type="signal peptide" evidence="2">
    <location>
        <begin position="1"/>
        <end position="21"/>
    </location>
</feature>
<dbReference type="KEGG" id="tca:103313573"/>
<reference evidence="3 4" key="1">
    <citation type="journal article" date="2008" name="Nature">
        <title>The genome of the model beetle and pest Tribolium castaneum.</title>
        <authorList>
            <consortium name="Tribolium Genome Sequencing Consortium"/>
            <person name="Richards S."/>
            <person name="Gibbs R.A."/>
            <person name="Weinstock G.M."/>
            <person name="Brown S.J."/>
            <person name="Denell R."/>
            <person name="Beeman R.W."/>
            <person name="Gibbs R."/>
            <person name="Beeman R.W."/>
            <person name="Brown S.J."/>
            <person name="Bucher G."/>
            <person name="Friedrich M."/>
            <person name="Grimmelikhuijzen C.J."/>
            <person name="Klingler M."/>
            <person name="Lorenzen M."/>
            <person name="Richards S."/>
            <person name="Roth S."/>
            <person name="Schroder R."/>
            <person name="Tautz D."/>
            <person name="Zdobnov E.M."/>
            <person name="Muzny D."/>
            <person name="Gibbs R.A."/>
            <person name="Weinstock G.M."/>
            <person name="Attaway T."/>
            <person name="Bell S."/>
            <person name="Buhay C.J."/>
            <person name="Chandrabose M.N."/>
            <person name="Chavez D."/>
            <person name="Clerk-Blankenburg K.P."/>
            <person name="Cree A."/>
            <person name="Dao M."/>
            <person name="Davis C."/>
            <person name="Chacko J."/>
            <person name="Dinh H."/>
            <person name="Dugan-Rocha S."/>
            <person name="Fowler G."/>
            <person name="Garner T.T."/>
            <person name="Garnes J."/>
            <person name="Gnirke A."/>
            <person name="Hawes A."/>
            <person name="Hernandez J."/>
            <person name="Hines S."/>
            <person name="Holder M."/>
            <person name="Hume J."/>
            <person name="Jhangiani S.N."/>
            <person name="Joshi V."/>
            <person name="Khan Z.M."/>
            <person name="Jackson L."/>
            <person name="Kovar C."/>
            <person name="Kowis A."/>
            <person name="Lee S."/>
            <person name="Lewis L.R."/>
            <person name="Margolis J."/>
            <person name="Morgan M."/>
            <person name="Nazareth L.V."/>
            <person name="Nguyen N."/>
            <person name="Okwuonu G."/>
            <person name="Parker D."/>
            <person name="Richards S."/>
            <person name="Ruiz S.J."/>
            <person name="Santibanez J."/>
            <person name="Savard J."/>
            <person name="Scherer S.E."/>
            <person name="Schneider B."/>
            <person name="Sodergren E."/>
            <person name="Tautz D."/>
            <person name="Vattahil S."/>
            <person name="Villasana D."/>
            <person name="White C.S."/>
            <person name="Wright R."/>
            <person name="Park Y."/>
            <person name="Beeman R.W."/>
            <person name="Lord J."/>
            <person name="Oppert B."/>
            <person name="Lorenzen M."/>
            <person name="Brown S."/>
            <person name="Wang L."/>
            <person name="Savard J."/>
            <person name="Tautz D."/>
            <person name="Richards S."/>
            <person name="Weinstock G."/>
            <person name="Gibbs R.A."/>
            <person name="Liu Y."/>
            <person name="Worley K."/>
            <person name="Weinstock G."/>
            <person name="Elsik C.G."/>
            <person name="Reese J.T."/>
            <person name="Elhaik E."/>
            <person name="Landan G."/>
            <person name="Graur D."/>
            <person name="Arensburger P."/>
            <person name="Atkinson P."/>
            <person name="Beeman R.W."/>
            <person name="Beidler J."/>
            <person name="Brown S.J."/>
            <person name="Demuth J.P."/>
            <person name="Drury D.W."/>
            <person name="Du Y.Z."/>
            <person name="Fujiwara H."/>
            <person name="Lorenzen M."/>
            <person name="Maselli V."/>
            <person name="Osanai M."/>
            <person name="Park Y."/>
            <person name="Robertson H.M."/>
            <person name="Tu Z."/>
            <person name="Wang J.J."/>
            <person name="Wang S."/>
            <person name="Richards S."/>
            <person name="Song H."/>
            <person name="Zhang L."/>
            <person name="Sodergren E."/>
            <person name="Werner D."/>
            <person name="Stanke M."/>
            <person name="Morgenstern B."/>
            <person name="Solovyev V."/>
            <person name="Kosarev P."/>
            <person name="Brown G."/>
            <person name="Chen H.C."/>
            <person name="Ermolaeva O."/>
            <person name="Hlavina W."/>
            <person name="Kapustin Y."/>
            <person name="Kiryutin B."/>
            <person name="Kitts P."/>
            <person name="Maglott D."/>
            <person name="Pruitt K."/>
            <person name="Sapojnikov V."/>
            <person name="Souvorov A."/>
            <person name="Mackey A.J."/>
            <person name="Waterhouse R.M."/>
            <person name="Wyder S."/>
            <person name="Zdobnov E.M."/>
            <person name="Zdobnov E.M."/>
            <person name="Wyder S."/>
            <person name="Kriventseva E.V."/>
            <person name="Kadowaki T."/>
            <person name="Bork P."/>
            <person name="Aranda M."/>
            <person name="Bao R."/>
            <person name="Beermann A."/>
            <person name="Berns N."/>
            <person name="Bolognesi R."/>
            <person name="Bonneton F."/>
            <person name="Bopp D."/>
            <person name="Brown S.J."/>
            <person name="Bucher G."/>
            <person name="Butts T."/>
            <person name="Chaumot A."/>
            <person name="Denell R.E."/>
            <person name="Ferrier D.E."/>
            <person name="Friedrich M."/>
            <person name="Gordon C.M."/>
            <person name="Jindra M."/>
            <person name="Klingler M."/>
            <person name="Lan Q."/>
            <person name="Lattorff H.M."/>
            <person name="Laudet V."/>
            <person name="von Levetsow C."/>
            <person name="Liu Z."/>
            <person name="Lutz R."/>
            <person name="Lynch J.A."/>
            <person name="da Fonseca R.N."/>
            <person name="Posnien N."/>
            <person name="Reuter R."/>
            <person name="Roth S."/>
            <person name="Savard J."/>
            <person name="Schinko J.B."/>
            <person name="Schmitt C."/>
            <person name="Schoppmeier M."/>
            <person name="Schroder R."/>
            <person name="Shippy T.D."/>
            <person name="Simonnet F."/>
            <person name="Marques-Souza H."/>
            <person name="Tautz D."/>
            <person name="Tomoyasu Y."/>
            <person name="Trauner J."/>
            <person name="Van der Zee M."/>
            <person name="Vervoort M."/>
            <person name="Wittkopp N."/>
            <person name="Wimmer E.A."/>
            <person name="Yang X."/>
            <person name="Jones A.K."/>
            <person name="Sattelle D.B."/>
            <person name="Ebert P.R."/>
            <person name="Nelson D."/>
            <person name="Scott J.G."/>
            <person name="Beeman R.W."/>
            <person name="Muthukrishnan S."/>
            <person name="Kramer K.J."/>
            <person name="Arakane Y."/>
            <person name="Beeman R.W."/>
            <person name="Zhu Q."/>
            <person name="Hogenkamp D."/>
            <person name="Dixit R."/>
            <person name="Oppert B."/>
            <person name="Jiang H."/>
            <person name="Zou Z."/>
            <person name="Marshall J."/>
            <person name="Elpidina E."/>
            <person name="Vinokurov K."/>
            <person name="Oppert C."/>
            <person name="Zou Z."/>
            <person name="Evans J."/>
            <person name="Lu Z."/>
            <person name="Zhao P."/>
            <person name="Sumathipala N."/>
            <person name="Altincicek B."/>
            <person name="Vilcinskas A."/>
            <person name="Williams M."/>
            <person name="Hultmark D."/>
            <person name="Hetru C."/>
            <person name="Jiang H."/>
            <person name="Grimmelikhuijzen C.J."/>
            <person name="Hauser F."/>
            <person name="Cazzamali G."/>
            <person name="Williamson M."/>
            <person name="Park Y."/>
            <person name="Li B."/>
            <person name="Tanaka Y."/>
            <person name="Predel R."/>
            <person name="Neupert S."/>
            <person name="Schachtner J."/>
            <person name="Verleyen P."/>
            <person name="Raible F."/>
            <person name="Bork P."/>
            <person name="Friedrich M."/>
            <person name="Walden K.K."/>
            <person name="Robertson H.M."/>
            <person name="Angeli S."/>
            <person name="Foret S."/>
            <person name="Bucher G."/>
            <person name="Schuetz S."/>
            <person name="Maleszka R."/>
            <person name="Wimmer E.A."/>
            <person name="Beeman R.W."/>
            <person name="Lorenzen M."/>
            <person name="Tomoyasu Y."/>
            <person name="Miller S.C."/>
            <person name="Grossmann D."/>
            <person name="Bucher G."/>
        </authorList>
    </citation>
    <scope>NUCLEOTIDE SEQUENCE [LARGE SCALE GENOMIC DNA]</scope>
    <source>
        <strain evidence="3 4">Georgia GA2</strain>
    </source>
</reference>
<sequence length="272" mass="31047">MWHLLVINLIFEFIYPNSVKSAWVEIPQVPNKKPPQFIFGSPKVSFHDKKFSTTTTPANYKMLKATPKMHSTTTPNYKDLMTTIQPLTTTPQINKRMDLKTENTLKAPEEFTEAPKQINKTKSKTEETNSGFMPLLNTIQQTLTHNAKKSLKSKISLLTNLRDNLLANIDERMGSLWRSSDDDLVEARGHDHEMDFPSNEGALMTIGFLTFAVFLIKLVLKLIQALKNKTNNGTMMNGGTTATAFIGRKRRQLEDEYDNLKILQFIEDYKFG</sequence>
<feature type="chain" id="PRO_5007299820" evidence="2">
    <location>
        <begin position="22"/>
        <end position="272"/>
    </location>
</feature>
<proteinExistence type="predicted"/>
<evidence type="ECO:0000256" key="2">
    <source>
        <dbReference type="SAM" id="SignalP"/>
    </source>
</evidence>
<dbReference type="OMA" id="NGSQTYH"/>
<keyword evidence="1" id="KW-0472">Membrane</keyword>
<name>A0A139WF52_TRICA</name>
<dbReference type="eggNOG" id="ENOG502SE63">
    <property type="taxonomic scope" value="Eukaryota"/>
</dbReference>
<protein>
    <submittedName>
        <fullName evidence="3">Uncharacterized protein</fullName>
    </submittedName>
</protein>
<organism evidence="3 4">
    <name type="scientific">Tribolium castaneum</name>
    <name type="common">Red flour beetle</name>
    <dbReference type="NCBI Taxonomy" id="7070"/>
    <lineage>
        <taxon>Eukaryota</taxon>
        <taxon>Metazoa</taxon>
        <taxon>Ecdysozoa</taxon>
        <taxon>Arthropoda</taxon>
        <taxon>Hexapoda</taxon>
        <taxon>Insecta</taxon>
        <taxon>Pterygota</taxon>
        <taxon>Neoptera</taxon>
        <taxon>Endopterygota</taxon>
        <taxon>Coleoptera</taxon>
        <taxon>Polyphaga</taxon>
        <taxon>Cucujiformia</taxon>
        <taxon>Tenebrionidae</taxon>
        <taxon>Tenebrionidae incertae sedis</taxon>
        <taxon>Tribolium</taxon>
    </lineage>
</organism>
<keyword evidence="2" id="KW-0732">Signal</keyword>
<keyword evidence="4" id="KW-1185">Reference proteome</keyword>
<feature type="transmembrane region" description="Helical" evidence="1">
    <location>
        <begin position="201"/>
        <end position="220"/>
    </location>
</feature>
<dbReference type="AlphaFoldDB" id="A0A139WF52"/>
<keyword evidence="1" id="KW-0812">Transmembrane</keyword>
<dbReference type="Proteomes" id="UP000007266">
    <property type="component" value="Linkage group 7"/>
</dbReference>
<reference evidence="3 4" key="2">
    <citation type="journal article" date="2010" name="Nucleic Acids Res.">
        <title>BeetleBase in 2010: revisions to provide comprehensive genomic information for Tribolium castaneum.</title>
        <authorList>
            <person name="Kim H.S."/>
            <person name="Murphy T."/>
            <person name="Xia J."/>
            <person name="Caragea D."/>
            <person name="Park Y."/>
            <person name="Beeman R.W."/>
            <person name="Lorenzen M.D."/>
            <person name="Butcher S."/>
            <person name="Manak J.R."/>
            <person name="Brown S.J."/>
        </authorList>
    </citation>
    <scope>GENOME REANNOTATION</scope>
    <source>
        <strain evidence="3 4">Georgia GA2</strain>
    </source>
</reference>
<evidence type="ECO:0000256" key="1">
    <source>
        <dbReference type="SAM" id="Phobius"/>
    </source>
</evidence>
<dbReference type="EMBL" id="KQ971353">
    <property type="protein sequence ID" value="KYB26583.1"/>
    <property type="molecule type" value="Genomic_DNA"/>
</dbReference>
<gene>
    <name evidence="3" type="primary">AUGUSTUS-3.0.2_34784</name>
    <name evidence="3" type="ORF">TcasGA2_TC034784</name>
</gene>
<accession>A0A139WF52</accession>